<dbReference type="InterPro" id="IPR024747">
    <property type="entry name" value="Pyridox_Oxase-rel"/>
</dbReference>
<dbReference type="STRING" id="687842.ASU31_01245"/>
<gene>
    <name evidence="1" type="ORF">ASU31_01245</name>
</gene>
<dbReference type="EMBL" id="LMZQ01000001">
    <property type="protein sequence ID" value="KRT17947.1"/>
    <property type="molecule type" value="Genomic_DNA"/>
</dbReference>
<dbReference type="Pfam" id="PF12900">
    <property type="entry name" value="Pyridox_ox_2"/>
    <property type="match status" value="1"/>
</dbReference>
<organism evidence="1 2">
    <name type="scientific">Pedobacter ginsenosidimutans</name>
    <dbReference type="NCBI Taxonomy" id="687842"/>
    <lineage>
        <taxon>Bacteria</taxon>
        <taxon>Pseudomonadati</taxon>
        <taxon>Bacteroidota</taxon>
        <taxon>Sphingobacteriia</taxon>
        <taxon>Sphingobacteriales</taxon>
        <taxon>Sphingobacteriaceae</taxon>
        <taxon>Pedobacter</taxon>
    </lineage>
</organism>
<reference evidence="1 2" key="1">
    <citation type="submission" date="2015-11" db="EMBL/GenBank/DDBJ databases">
        <title>Sequence of Pedobacter ginsenosidimutans.</title>
        <authorList>
            <person name="Carson E."/>
            <person name="Keyser V."/>
            <person name="Newman J."/>
            <person name="Miller J."/>
        </authorList>
    </citation>
    <scope>NUCLEOTIDE SEQUENCE [LARGE SCALE GENOMIC DNA]</scope>
    <source>
        <strain evidence="1 2">KACC 14530</strain>
    </source>
</reference>
<sequence>MLGILKEEDIEKLLKEQYIGRLACYAHGVSYIVPINYVYSSSTVYAHSAPGQKIRMMKSNPQVCFQTDQIRDTFNWKSVVCWGKFEEITDATEKQRVLQGIIHKMMPLTNTPSEQPSHGTGKKDTYDEDIIVFKIIFHLKTGRFEINDSVE</sequence>
<dbReference type="PANTHER" id="PTHR34071:SF2">
    <property type="entry name" value="FLAVIN-NUCLEOTIDE-BINDING PROTEIN"/>
    <property type="match status" value="1"/>
</dbReference>
<comment type="caution">
    <text evidence="1">The sequence shown here is derived from an EMBL/GenBank/DDBJ whole genome shotgun (WGS) entry which is preliminary data.</text>
</comment>
<protein>
    <submittedName>
        <fullName evidence="1">Pyridoxamine 5'-phosphate oxidase</fullName>
    </submittedName>
</protein>
<dbReference type="Proteomes" id="UP000051950">
    <property type="component" value="Unassembled WGS sequence"/>
</dbReference>
<evidence type="ECO:0000313" key="2">
    <source>
        <dbReference type="Proteomes" id="UP000051950"/>
    </source>
</evidence>
<dbReference type="RefSeq" id="WP_057930576.1">
    <property type="nucleotide sequence ID" value="NZ_LMZQ01000001.1"/>
</dbReference>
<dbReference type="Gene3D" id="2.30.110.10">
    <property type="entry name" value="Electron Transport, Fmn-binding Protein, Chain A"/>
    <property type="match status" value="1"/>
</dbReference>
<evidence type="ECO:0000313" key="1">
    <source>
        <dbReference type="EMBL" id="KRT17947.1"/>
    </source>
</evidence>
<dbReference type="SUPFAM" id="SSF50475">
    <property type="entry name" value="FMN-binding split barrel"/>
    <property type="match status" value="1"/>
</dbReference>
<proteinExistence type="predicted"/>
<dbReference type="PANTHER" id="PTHR34071">
    <property type="entry name" value="5-NITROIMIDAZOLE ANTIBIOTICS RESISTANCE PROTEIN, NIMA-FAMILY-RELATED PROTEIN-RELATED"/>
    <property type="match status" value="1"/>
</dbReference>
<dbReference type="OrthoDB" id="9794935at2"/>
<keyword evidence="2" id="KW-1185">Reference proteome</keyword>
<name>A0A0T5VVR6_9SPHI</name>
<accession>A0A0T5VVR6</accession>
<dbReference type="AlphaFoldDB" id="A0A0T5VVR6"/>
<dbReference type="InterPro" id="IPR012349">
    <property type="entry name" value="Split_barrel_FMN-bd"/>
</dbReference>